<gene>
    <name evidence="3" type="ORF">BJ085DRAFT_12434</name>
</gene>
<feature type="non-terminal residue" evidence="3">
    <location>
        <position position="130"/>
    </location>
</feature>
<dbReference type="STRING" id="215637.A0A4Q0A277"/>
<dbReference type="EMBL" id="ML002258">
    <property type="protein sequence ID" value="RKP39601.1"/>
    <property type="molecule type" value="Genomic_DNA"/>
</dbReference>
<dbReference type="PANTHER" id="PTHR12499:SF0">
    <property type="entry name" value="OPTIC ATROPHY 3 PROTEIN"/>
    <property type="match status" value="1"/>
</dbReference>
<sequence length="130" mass="14743">MSTIKFASLLIRTIAKPIANSIKSQAKSHPNFRKVCISLAQTGHRVEMNLKMRFFGYKQDHIRPLNDAKAIETGANFLSEAIIFSVAGSVILFENQRSRLAARDRKNLVDDTLAQLEQDNVALREEMQRQ</sequence>
<evidence type="ECO:0000256" key="2">
    <source>
        <dbReference type="ARBA" id="ARBA00023054"/>
    </source>
</evidence>
<dbReference type="InterPro" id="IPR010754">
    <property type="entry name" value="OPA3-like"/>
</dbReference>
<reference evidence="4" key="1">
    <citation type="journal article" date="2018" name="Nat. Microbiol.">
        <title>Leveraging single-cell genomics to expand the fungal tree of life.</title>
        <authorList>
            <person name="Ahrendt S.R."/>
            <person name="Quandt C.A."/>
            <person name="Ciobanu D."/>
            <person name="Clum A."/>
            <person name="Salamov A."/>
            <person name="Andreopoulos B."/>
            <person name="Cheng J.F."/>
            <person name="Woyke T."/>
            <person name="Pelin A."/>
            <person name="Henrissat B."/>
            <person name="Reynolds N.K."/>
            <person name="Benny G.L."/>
            <person name="Smith M.E."/>
            <person name="James T.Y."/>
            <person name="Grigoriev I.V."/>
        </authorList>
    </citation>
    <scope>NUCLEOTIDE SEQUENCE [LARGE SCALE GENOMIC DNA]</scope>
    <source>
        <strain evidence="4">RSA 468</strain>
    </source>
</reference>
<dbReference type="Pfam" id="PF07047">
    <property type="entry name" value="OPA3"/>
    <property type="match status" value="1"/>
</dbReference>
<evidence type="ECO:0000313" key="3">
    <source>
        <dbReference type="EMBL" id="RKP39601.1"/>
    </source>
</evidence>
<keyword evidence="4" id="KW-1185">Reference proteome</keyword>
<keyword evidence="2" id="KW-0175">Coiled coil</keyword>
<name>A0A4Q0A277_9FUNG</name>
<evidence type="ECO:0000256" key="1">
    <source>
        <dbReference type="ARBA" id="ARBA00007584"/>
    </source>
</evidence>
<comment type="similarity">
    <text evidence="1">Belongs to the OPA3 family.</text>
</comment>
<dbReference type="Proteomes" id="UP000268162">
    <property type="component" value="Unassembled WGS sequence"/>
</dbReference>
<dbReference type="GO" id="GO:0019216">
    <property type="term" value="P:regulation of lipid metabolic process"/>
    <property type="evidence" value="ECO:0007669"/>
    <property type="project" value="TreeGrafter"/>
</dbReference>
<dbReference type="GO" id="GO:0005739">
    <property type="term" value="C:mitochondrion"/>
    <property type="evidence" value="ECO:0007669"/>
    <property type="project" value="TreeGrafter"/>
</dbReference>
<dbReference type="AlphaFoldDB" id="A0A4Q0A277"/>
<protein>
    <submittedName>
        <fullName evidence="3">Optic atrophy 3-like protein</fullName>
    </submittedName>
</protein>
<accession>A0A4Q0A277</accession>
<dbReference type="PANTHER" id="PTHR12499">
    <property type="entry name" value="OPTIC ATROPHY 3 PROTEIN OPA3"/>
    <property type="match status" value="1"/>
</dbReference>
<proteinExistence type="inferred from homology"/>
<evidence type="ECO:0000313" key="4">
    <source>
        <dbReference type="Proteomes" id="UP000268162"/>
    </source>
</evidence>
<organism evidence="3 4">
    <name type="scientific">Dimargaris cristalligena</name>
    <dbReference type="NCBI Taxonomy" id="215637"/>
    <lineage>
        <taxon>Eukaryota</taxon>
        <taxon>Fungi</taxon>
        <taxon>Fungi incertae sedis</taxon>
        <taxon>Zoopagomycota</taxon>
        <taxon>Kickxellomycotina</taxon>
        <taxon>Dimargaritomycetes</taxon>
        <taxon>Dimargaritales</taxon>
        <taxon>Dimargaritaceae</taxon>
        <taxon>Dimargaris</taxon>
    </lineage>
</organism>